<accession>A0A3M7T4N5</accession>
<organism evidence="1 2">
    <name type="scientific">Brachionus plicatilis</name>
    <name type="common">Marine rotifer</name>
    <name type="synonym">Brachionus muelleri</name>
    <dbReference type="NCBI Taxonomy" id="10195"/>
    <lineage>
        <taxon>Eukaryota</taxon>
        <taxon>Metazoa</taxon>
        <taxon>Spiralia</taxon>
        <taxon>Gnathifera</taxon>
        <taxon>Rotifera</taxon>
        <taxon>Eurotatoria</taxon>
        <taxon>Monogononta</taxon>
        <taxon>Pseudotrocha</taxon>
        <taxon>Ploima</taxon>
        <taxon>Brachionidae</taxon>
        <taxon>Brachionus</taxon>
    </lineage>
</organism>
<protein>
    <submittedName>
        <fullName evidence="1">Uncharacterized protein</fullName>
    </submittedName>
</protein>
<keyword evidence="2" id="KW-1185">Reference proteome</keyword>
<dbReference type="AlphaFoldDB" id="A0A3M7T4N5"/>
<proteinExistence type="predicted"/>
<reference evidence="1 2" key="1">
    <citation type="journal article" date="2018" name="Sci. Rep.">
        <title>Genomic signatures of local adaptation to the degree of environmental predictability in rotifers.</title>
        <authorList>
            <person name="Franch-Gras L."/>
            <person name="Hahn C."/>
            <person name="Garcia-Roger E.M."/>
            <person name="Carmona M.J."/>
            <person name="Serra M."/>
            <person name="Gomez A."/>
        </authorList>
    </citation>
    <scope>NUCLEOTIDE SEQUENCE [LARGE SCALE GENOMIC DNA]</scope>
    <source>
        <strain evidence="1">HYR1</strain>
    </source>
</reference>
<dbReference type="EMBL" id="REGN01000302">
    <property type="protein sequence ID" value="RNA42897.1"/>
    <property type="molecule type" value="Genomic_DNA"/>
</dbReference>
<name>A0A3M7T4N5_BRAPC</name>
<dbReference type="Proteomes" id="UP000276133">
    <property type="component" value="Unassembled WGS sequence"/>
</dbReference>
<comment type="caution">
    <text evidence="1">The sequence shown here is derived from an EMBL/GenBank/DDBJ whole genome shotgun (WGS) entry which is preliminary data.</text>
</comment>
<evidence type="ECO:0000313" key="1">
    <source>
        <dbReference type="EMBL" id="RNA42897.1"/>
    </source>
</evidence>
<sequence>MPTWEIIQTFYNADDAEKRIGKEGSKCTKHDTAITMLNFRQIERTILRLLSKLKETLLEQTQ</sequence>
<evidence type="ECO:0000313" key="2">
    <source>
        <dbReference type="Proteomes" id="UP000276133"/>
    </source>
</evidence>
<gene>
    <name evidence="1" type="ORF">BpHYR1_002944</name>
</gene>